<comment type="subunit">
    <text evidence="8">Interacts with the Sec translocase complex via SecD. Specifically interacts with transmembrane segments of nascent integral membrane proteins during membrane integration.</text>
</comment>
<name>A0A4S4FFS7_9MICO</name>
<keyword evidence="4 12" id="KW-0812">Transmembrane</keyword>
<evidence type="ECO:0000256" key="6">
    <source>
        <dbReference type="ARBA" id="ARBA00023136"/>
    </source>
</evidence>
<evidence type="ECO:0000256" key="11">
    <source>
        <dbReference type="ARBA" id="ARBA00033342"/>
    </source>
</evidence>
<evidence type="ECO:0000256" key="3">
    <source>
        <dbReference type="ARBA" id="ARBA00015325"/>
    </source>
</evidence>
<evidence type="ECO:0000256" key="10">
    <source>
        <dbReference type="ARBA" id="ARBA00033245"/>
    </source>
</evidence>
<comment type="caution">
    <text evidence="15">The sequence shown here is derived from an EMBL/GenBank/DDBJ whole genome shotgun (WGS) entry which is preliminary data.</text>
</comment>
<feature type="transmembrane region" description="Helical" evidence="13">
    <location>
        <begin position="155"/>
        <end position="174"/>
    </location>
</feature>
<accession>A0A4S4FFS7</accession>
<organism evidence="15 16">
    <name type="scientific">Naasia lichenicola</name>
    <dbReference type="NCBI Taxonomy" id="2565933"/>
    <lineage>
        <taxon>Bacteria</taxon>
        <taxon>Bacillati</taxon>
        <taxon>Actinomycetota</taxon>
        <taxon>Actinomycetes</taxon>
        <taxon>Micrococcales</taxon>
        <taxon>Microbacteriaceae</taxon>
        <taxon>Naasia</taxon>
    </lineage>
</organism>
<feature type="transmembrane region" description="Helical" evidence="13">
    <location>
        <begin position="215"/>
        <end position="244"/>
    </location>
</feature>
<dbReference type="Proteomes" id="UP000309133">
    <property type="component" value="Unassembled WGS sequence"/>
</dbReference>
<evidence type="ECO:0000313" key="15">
    <source>
        <dbReference type="EMBL" id="THG28592.1"/>
    </source>
</evidence>
<evidence type="ECO:0000313" key="16">
    <source>
        <dbReference type="Proteomes" id="UP000309133"/>
    </source>
</evidence>
<dbReference type="EMBL" id="SSSM01000006">
    <property type="protein sequence ID" value="THG28592.1"/>
    <property type="molecule type" value="Genomic_DNA"/>
</dbReference>
<proteinExistence type="inferred from homology"/>
<dbReference type="InterPro" id="IPR001708">
    <property type="entry name" value="YidC/ALB3/OXA1/COX18"/>
</dbReference>
<evidence type="ECO:0000256" key="9">
    <source>
        <dbReference type="ARBA" id="ARBA00031538"/>
    </source>
</evidence>
<dbReference type="GO" id="GO:0051205">
    <property type="term" value="P:protein insertion into membrane"/>
    <property type="evidence" value="ECO:0007669"/>
    <property type="project" value="TreeGrafter"/>
</dbReference>
<feature type="transmembrane region" description="Helical" evidence="13">
    <location>
        <begin position="102"/>
        <end position="122"/>
    </location>
</feature>
<dbReference type="OrthoDB" id="9780552at2"/>
<feature type="transmembrane region" description="Helical" evidence="13">
    <location>
        <begin position="37"/>
        <end position="59"/>
    </location>
</feature>
<evidence type="ECO:0000256" key="13">
    <source>
        <dbReference type="SAM" id="Phobius"/>
    </source>
</evidence>
<comment type="similarity">
    <text evidence="2">Belongs to the OXA1/ALB3/YidC family. Type 1 subfamily.</text>
</comment>
<dbReference type="GO" id="GO:0032977">
    <property type="term" value="F:membrane insertase activity"/>
    <property type="evidence" value="ECO:0007669"/>
    <property type="project" value="InterPro"/>
</dbReference>
<dbReference type="PANTHER" id="PTHR12428:SF65">
    <property type="entry name" value="CYTOCHROME C OXIDASE ASSEMBLY PROTEIN COX18, MITOCHONDRIAL"/>
    <property type="match status" value="1"/>
</dbReference>
<keyword evidence="6 13" id="KW-0472">Membrane</keyword>
<keyword evidence="5 13" id="KW-1133">Transmembrane helix</keyword>
<evidence type="ECO:0000256" key="1">
    <source>
        <dbReference type="ARBA" id="ARBA00004141"/>
    </source>
</evidence>
<evidence type="ECO:0000256" key="12">
    <source>
        <dbReference type="RuleBase" id="RU003945"/>
    </source>
</evidence>
<reference evidence="15 16" key="1">
    <citation type="submission" date="2019-04" db="EMBL/GenBank/DDBJ databases">
        <authorList>
            <person name="Jiang L."/>
        </authorList>
    </citation>
    <scope>NUCLEOTIDE SEQUENCE [LARGE SCALE GENOMIC DNA]</scope>
    <source>
        <strain evidence="15 16">YIM 131853</strain>
    </source>
</reference>
<comment type="function">
    <text evidence="7">Required for the insertion and/or proper folding and/or complex formation of integral membrane proteins into the membrane. Involved in integration of membrane proteins that insert both dependently and independently of the Sec translocase complex, as well as at least some lipoproteins. Aids folding of multispanning membrane proteins.</text>
</comment>
<evidence type="ECO:0000256" key="7">
    <source>
        <dbReference type="ARBA" id="ARBA00025034"/>
    </source>
</evidence>
<dbReference type="RefSeq" id="WP_136428952.1">
    <property type="nucleotide sequence ID" value="NZ_SSSM01000006.1"/>
</dbReference>
<evidence type="ECO:0000256" key="2">
    <source>
        <dbReference type="ARBA" id="ARBA00010527"/>
    </source>
</evidence>
<dbReference type="InterPro" id="IPR028055">
    <property type="entry name" value="YidC/Oxa/ALB_C"/>
</dbReference>
<evidence type="ECO:0000259" key="14">
    <source>
        <dbReference type="Pfam" id="PF02096"/>
    </source>
</evidence>
<feature type="domain" description="Membrane insertase YidC/Oxa/ALB C-terminal" evidence="14">
    <location>
        <begin position="36"/>
        <end position="246"/>
    </location>
</feature>
<dbReference type="Pfam" id="PF02096">
    <property type="entry name" value="60KD_IMP"/>
    <property type="match status" value="1"/>
</dbReference>
<evidence type="ECO:0000256" key="8">
    <source>
        <dbReference type="ARBA" id="ARBA00026028"/>
    </source>
</evidence>
<dbReference type="NCBIfam" id="TIGR03592">
    <property type="entry name" value="yidC_oxa1_cterm"/>
    <property type="match status" value="1"/>
</dbReference>
<protein>
    <recommendedName>
        <fullName evidence="3">Membrane protein insertase YidC</fullName>
    </recommendedName>
    <alternativeName>
        <fullName evidence="11">Foldase YidC</fullName>
    </alternativeName>
    <alternativeName>
        <fullName evidence="10">Membrane integrase YidC</fullName>
    </alternativeName>
    <alternativeName>
        <fullName evidence="9">Membrane protein YidC</fullName>
    </alternativeName>
</protein>
<gene>
    <name evidence="15" type="ORF">E6C64_17475</name>
</gene>
<dbReference type="AlphaFoldDB" id="A0A4S4FFS7"/>
<feature type="transmembrane region" description="Helical" evidence="13">
    <location>
        <begin position="12"/>
        <end position="31"/>
    </location>
</feature>
<dbReference type="PANTHER" id="PTHR12428">
    <property type="entry name" value="OXA1"/>
    <property type="match status" value="1"/>
</dbReference>
<keyword evidence="16" id="KW-1185">Reference proteome</keyword>
<comment type="subcellular location">
    <subcellularLocation>
        <location evidence="1 12">Membrane</location>
        <topology evidence="1 12">Multi-pass membrane protein</topology>
    </subcellularLocation>
</comment>
<evidence type="ECO:0000256" key="5">
    <source>
        <dbReference type="ARBA" id="ARBA00022989"/>
    </source>
</evidence>
<dbReference type="GO" id="GO:0005886">
    <property type="term" value="C:plasma membrane"/>
    <property type="evidence" value="ECO:0007669"/>
    <property type="project" value="TreeGrafter"/>
</dbReference>
<sequence>MNIYAFGPIAGLLSSAYDAVLFVAHLLVPLIGTPGFALAIVGLTLAVRGALVPLAIAAARADLVRRRLAPDLTALRRRFGSDPARLQRETVELYRREGVSPLAGILPVLAQAPILGLLYGLVTQPVIGGHVNELVSHVVGGAPLAVGLLSDLGTVAWPGMLVNLAVFAVMIVIAELSRREANRRLDLQAPAAVVPPAASGVAGADPMRIARAMSWLSYLSAVFSVIVPLAAAIYLATSALWTLIERRALRHRFGPHAAG</sequence>
<evidence type="ECO:0000256" key="4">
    <source>
        <dbReference type="ARBA" id="ARBA00022692"/>
    </source>
</evidence>